<evidence type="ECO:0000256" key="1">
    <source>
        <dbReference type="ARBA" id="ARBA00022723"/>
    </source>
</evidence>
<sequence>MKKAFYHCDIFTLDQEKIIKDGMIITEDEKIAYIGKMEEERLQDCEETYNWSGKWVMPGLVNSHVHIVMNILRGVGDDMLLHPWLTEKIWPLEAKFTTDLAITSSKAAIVEMMKSGTTLFNDMYNPIGLDVFKLYEAVKDTGMKGNLAYTLFSNDKGDKAIAKEAHDIAQHIKKDRSLIRTTVAPHSPYSCSEELLRSSVSIAKELDLPLHIHVSETEKEMNDCLREHETTPVQYLAELDFYEQPTIFAHGVVLTDEDVALLNEKGTSIAHNPISNLKLGSGVADISRLNSAGVNVAIATDSVASNNNLDMFEEMRTAALLQKGTHKTPEAMPAYSMLKMATLNGAKALGYEDTGVLKEGYKADFISIDPRDKIHLQPLENASSHLLYAASGKDVSDSVINGNVVMENRVLLTLDEERIIYDLNYYYKTL</sequence>
<organism evidence="6 7">
    <name type="scientific">Priestia endophytica DSM 13796</name>
    <dbReference type="NCBI Taxonomy" id="1121089"/>
    <lineage>
        <taxon>Bacteria</taxon>
        <taxon>Bacillati</taxon>
        <taxon>Bacillota</taxon>
        <taxon>Bacilli</taxon>
        <taxon>Bacillales</taxon>
        <taxon>Bacillaceae</taxon>
        <taxon>Priestia</taxon>
    </lineage>
</organism>
<feature type="binding site" evidence="4">
    <location>
        <position position="66"/>
    </location>
    <ligand>
        <name>Zn(2+)</name>
        <dbReference type="ChEBI" id="CHEBI:29105"/>
    </ligand>
</feature>
<protein>
    <recommendedName>
        <fullName evidence="4">5-methylthioadenosine/S-adenosylhomocysteine deaminase</fullName>
        <shortName evidence="4">MTA/SAH deaminase</shortName>
        <ecNumber evidence="4">3.5.4.28</ecNumber>
        <ecNumber evidence="4">3.5.4.31</ecNumber>
    </recommendedName>
</protein>
<keyword evidence="3 4" id="KW-0862">Zinc</keyword>
<dbReference type="InterPro" id="IPR023512">
    <property type="entry name" value="Deaminase_MtaD/DadD"/>
</dbReference>
<evidence type="ECO:0000256" key="2">
    <source>
        <dbReference type="ARBA" id="ARBA00022801"/>
    </source>
</evidence>
<proteinExistence type="inferred from homology"/>
<dbReference type="InterPro" id="IPR032466">
    <property type="entry name" value="Metal_Hydrolase"/>
</dbReference>
<dbReference type="Gene3D" id="2.30.40.10">
    <property type="entry name" value="Urease, subunit C, domain 1"/>
    <property type="match status" value="1"/>
</dbReference>
<feature type="binding site" evidence="4">
    <location>
        <position position="64"/>
    </location>
    <ligand>
        <name>Zn(2+)</name>
        <dbReference type="ChEBI" id="CHEBI:29105"/>
    </ligand>
</feature>
<dbReference type="Proteomes" id="UP000182762">
    <property type="component" value="Unassembled WGS sequence"/>
</dbReference>
<feature type="binding site" evidence="4">
    <location>
        <position position="213"/>
    </location>
    <ligand>
        <name>Zn(2+)</name>
        <dbReference type="ChEBI" id="CHEBI:29105"/>
    </ligand>
</feature>
<evidence type="ECO:0000256" key="4">
    <source>
        <dbReference type="HAMAP-Rule" id="MF_01281"/>
    </source>
</evidence>
<dbReference type="CDD" id="cd01298">
    <property type="entry name" value="ATZ_TRZ_like"/>
    <property type="match status" value="1"/>
</dbReference>
<comment type="similarity">
    <text evidence="4">Belongs to the metallo-dependent hydrolases superfamily. MTA/SAH deaminase family.</text>
</comment>
<evidence type="ECO:0000313" key="7">
    <source>
        <dbReference type="Proteomes" id="UP000182762"/>
    </source>
</evidence>
<dbReference type="RefSeq" id="WP_061803776.1">
    <property type="nucleotide sequence ID" value="NZ_FOXX01000002.1"/>
</dbReference>
<comment type="catalytic activity">
    <reaction evidence="4">
        <text>S-adenosyl-L-homocysteine + H2O + H(+) = S-inosyl-L-homocysteine + NH4(+)</text>
        <dbReference type="Rhea" id="RHEA:20716"/>
        <dbReference type="ChEBI" id="CHEBI:15377"/>
        <dbReference type="ChEBI" id="CHEBI:15378"/>
        <dbReference type="ChEBI" id="CHEBI:28938"/>
        <dbReference type="ChEBI" id="CHEBI:57856"/>
        <dbReference type="ChEBI" id="CHEBI:57985"/>
        <dbReference type="EC" id="3.5.4.28"/>
    </reaction>
</comment>
<accession>A0A1I5YC88</accession>
<comment type="catalytic activity">
    <reaction evidence="4">
        <text>S-methyl-5'-thioadenosine + H2O + H(+) = S-methyl-5'-thioinosine + NH4(+)</text>
        <dbReference type="Rhea" id="RHEA:25025"/>
        <dbReference type="ChEBI" id="CHEBI:15377"/>
        <dbReference type="ChEBI" id="CHEBI:15378"/>
        <dbReference type="ChEBI" id="CHEBI:17509"/>
        <dbReference type="ChEBI" id="CHEBI:28938"/>
        <dbReference type="ChEBI" id="CHEBI:48595"/>
        <dbReference type="EC" id="3.5.4.31"/>
    </reaction>
</comment>
<dbReference type="EMBL" id="FOXX01000002">
    <property type="protein sequence ID" value="SFQ41799.1"/>
    <property type="molecule type" value="Genomic_DNA"/>
</dbReference>
<comment type="function">
    <text evidence="4">Catalyzes the deamination of 5-methylthioadenosine and S-adenosyl-L-homocysteine into 5-methylthioinosine and S-inosyl-L-homocysteine, respectively. Is also able to deaminate adenosine.</text>
</comment>
<dbReference type="SUPFAM" id="SSF51338">
    <property type="entry name" value="Composite domain of metallo-dependent hydrolases"/>
    <property type="match status" value="1"/>
</dbReference>
<keyword evidence="2 4" id="KW-0378">Hydrolase</keyword>
<dbReference type="EC" id="3.5.4.31" evidence="4"/>
<gene>
    <name evidence="4" type="primary">mtaD</name>
    <name evidence="6" type="ORF">SAMN02745910_01371</name>
</gene>
<keyword evidence="7" id="KW-1185">Reference proteome</keyword>
<feature type="binding site" evidence="4">
    <location>
        <position position="301"/>
    </location>
    <ligand>
        <name>substrate</name>
    </ligand>
</feature>
<dbReference type="InterPro" id="IPR006680">
    <property type="entry name" value="Amidohydro-rel"/>
</dbReference>
<evidence type="ECO:0000259" key="5">
    <source>
        <dbReference type="Pfam" id="PF01979"/>
    </source>
</evidence>
<comment type="cofactor">
    <cofactor evidence="4">
        <name>Zn(2+)</name>
        <dbReference type="ChEBI" id="CHEBI:29105"/>
    </cofactor>
    <text evidence="4">Binds 1 zinc ion per subunit.</text>
</comment>
<feature type="binding site" evidence="4">
    <location>
        <position position="301"/>
    </location>
    <ligand>
        <name>Zn(2+)</name>
        <dbReference type="ChEBI" id="CHEBI:29105"/>
    </ligand>
</feature>
<evidence type="ECO:0000313" key="6">
    <source>
        <dbReference type="EMBL" id="SFQ41799.1"/>
    </source>
</evidence>
<dbReference type="SUPFAM" id="SSF51556">
    <property type="entry name" value="Metallo-dependent hydrolases"/>
    <property type="match status" value="1"/>
</dbReference>
<dbReference type="PANTHER" id="PTHR43794">
    <property type="entry name" value="AMINOHYDROLASE SSNA-RELATED"/>
    <property type="match status" value="1"/>
</dbReference>
<dbReference type="Gene3D" id="3.20.20.140">
    <property type="entry name" value="Metal-dependent hydrolases"/>
    <property type="match status" value="1"/>
</dbReference>
<dbReference type="InterPro" id="IPR050287">
    <property type="entry name" value="MTA/SAH_deaminase"/>
</dbReference>
<feature type="binding site" evidence="4">
    <location>
        <position position="186"/>
    </location>
    <ligand>
        <name>substrate</name>
    </ligand>
</feature>
<dbReference type="InterPro" id="IPR011059">
    <property type="entry name" value="Metal-dep_hydrolase_composite"/>
</dbReference>
<feature type="domain" description="Amidohydrolase-related" evidence="5">
    <location>
        <begin position="55"/>
        <end position="405"/>
    </location>
</feature>
<feature type="binding site" evidence="4">
    <location>
        <position position="216"/>
    </location>
    <ligand>
        <name>substrate</name>
    </ligand>
</feature>
<reference evidence="6 7" key="1">
    <citation type="submission" date="2016-10" db="EMBL/GenBank/DDBJ databases">
        <authorList>
            <person name="Varghese N."/>
            <person name="Submissions S."/>
        </authorList>
    </citation>
    <scope>NUCLEOTIDE SEQUENCE [LARGE SCALE GENOMIC DNA]</scope>
    <source>
        <strain evidence="6 7">DSM 13796</strain>
    </source>
</reference>
<dbReference type="Pfam" id="PF01979">
    <property type="entry name" value="Amidohydro_1"/>
    <property type="match status" value="1"/>
</dbReference>
<keyword evidence="1 4" id="KW-0479">Metal-binding</keyword>
<comment type="caution">
    <text evidence="4">Lacks conserved residue(s) required for the propagation of feature annotation.</text>
</comment>
<name>A0A1I5YC88_9BACI</name>
<dbReference type="PANTHER" id="PTHR43794:SF11">
    <property type="entry name" value="AMIDOHYDROLASE-RELATED DOMAIN-CONTAINING PROTEIN"/>
    <property type="match status" value="1"/>
</dbReference>
<dbReference type="HAMAP" id="MF_01281">
    <property type="entry name" value="MTA_SAH_deamin"/>
    <property type="match status" value="1"/>
</dbReference>
<dbReference type="GeneID" id="93710089"/>
<feature type="binding site" evidence="4">
    <location>
        <position position="93"/>
    </location>
    <ligand>
        <name>substrate</name>
    </ligand>
</feature>
<evidence type="ECO:0000256" key="3">
    <source>
        <dbReference type="ARBA" id="ARBA00022833"/>
    </source>
</evidence>
<dbReference type="EC" id="3.5.4.28" evidence="4"/>
<comment type="caution">
    <text evidence="6">The sequence shown here is derived from an EMBL/GenBank/DDBJ whole genome shotgun (WGS) entry which is preliminary data.</text>
</comment>